<comment type="similarity">
    <text evidence="1">Belongs to the AHA1 family.</text>
</comment>
<feature type="domain" description="Activator of Hsp90 ATPase homologue 1/2-like C-terminal" evidence="2">
    <location>
        <begin position="179"/>
        <end position="309"/>
    </location>
</feature>
<dbReference type="Gene3D" id="3.30.530.20">
    <property type="match status" value="2"/>
</dbReference>
<dbReference type="CDD" id="cd08900">
    <property type="entry name" value="SRPBCC_CalC_Aha1-like_7"/>
    <property type="match status" value="1"/>
</dbReference>
<reference evidence="3" key="1">
    <citation type="submission" date="2022-09" db="EMBL/GenBank/DDBJ databases">
        <title>Rhodovastum sp. nov. RN2-1 isolated from soil in Seongnam, South Korea.</title>
        <authorList>
            <person name="Le N.T."/>
        </authorList>
    </citation>
    <scope>NUCLEOTIDE SEQUENCE</scope>
    <source>
        <strain evidence="3">RN2-1</strain>
    </source>
</reference>
<keyword evidence="4" id="KW-1185">Reference proteome</keyword>
<dbReference type="InterPro" id="IPR013538">
    <property type="entry name" value="ASHA1/2-like_C"/>
</dbReference>
<reference evidence="3" key="2">
    <citation type="submission" date="2022-10" db="EMBL/GenBank/DDBJ databases">
        <authorList>
            <person name="Trinh H.N."/>
        </authorList>
    </citation>
    <scope>NUCLEOTIDE SEQUENCE</scope>
    <source>
        <strain evidence="3">RN2-1</strain>
    </source>
</reference>
<dbReference type="SUPFAM" id="SSF55961">
    <property type="entry name" value="Bet v1-like"/>
    <property type="match status" value="2"/>
</dbReference>
<accession>A0AA41YN65</accession>
<sequence length="313" mass="34271">MTHTNDTKTGSKPAPLVISRTFAAPRALVFKAWSSAEHMKRWFSPEGYTVPAAEIDFRPGGVCAICMRSPEGQDIWSKGVYIEISPPDRLVFTSGVAIGDSPKFTARTTVTFEDDGAGTRMTVHQAYDIHDESFLAAVAGAPEGWRTTLDKLEQEVARIQAPERRSVVHASFSLERTYDAAPAVVFHALSDRAAKARWFEGGDGYALLEREMDVRPGGRERVSGRWTSGTVSTFDAVYYDVVPNERLVYAYEMHLDDRKISVSLATVELTPAGTGTRLVVTEQGAFLDGYDDAGSREHGTGFLLDRLGASLQG</sequence>
<evidence type="ECO:0000259" key="2">
    <source>
        <dbReference type="Pfam" id="PF08327"/>
    </source>
</evidence>
<proteinExistence type="inferred from homology"/>
<name>A0AA41YN65_9PROT</name>
<evidence type="ECO:0000313" key="4">
    <source>
        <dbReference type="Proteomes" id="UP001165679"/>
    </source>
</evidence>
<comment type="caution">
    <text evidence="3">The sequence shown here is derived from an EMBL/GenBank/DDBJ whole genome shotgun (WGS) entry which is preliminary data.</text>
</comment>
<feature type="domain" description="Activator of Hsp90 ATPase homologue 1/2-like C-terminal" evidence="2">
    <location>
        <begin position="24"/>
        <end position="156"/>
    </location>
</feature>
<evidence type="ECO:0000313" key="3">
    <source>
        <dbReference type="EMBL" id="MCW3475800.1"/>
    </source>
</evidence>
<dbReference type="EMBL" id="JAPDNT010000012">
    <property type="protein sequence ID" value="MCW3475800.1"/>
    <property type="molecule type" value="Genomic_DNA"/>
</dbReference>
<dbReference type="Pfam" id="PF08327">
    <property type="entry name" value="AHSA1"/>
    <property type="match status" value="2"/>
</dbReference>
<dbReference type="Proteomes" id="UP001165679">
    <property type="component" value="Unassembled WGS sequence"/>
</dbReference>
<dbReference type="InterPro" id="IPR023393">
    <property type="entry name" value="START-like_dom_sf"/>
</dbReference>
<evidence type="ECO:0000256" key="1">
    <source>
        <dbReference type="ARBA" id="ARBA00006817"/>
    </source>
</evidence>
<organism evidence="3 4">
    <name type="scientific">Limobrevibacterium gyesilva</name>
    <dbReference type="NCBI Taxonomy" id="2991712"/>
    <lineage>
        <taxon>Bacteria</taxon>
        <taxon>Pseudomonadati</taxon>
        <taxon>Pseudomonadota</taxon>
        <taxon>Alphaproteobacteria</taxon>
        <taxon>Acetobacterales</taxon>
        <taxon>Acetobacteraceae</taxon>
        <taxon>Limobrevibacterium</taxon>
    </lineage>
</organism>
<protein>
    <submittedName>
        <fullName evidence="3">SRPBCC domain-containing protein</fullName>
    </submittedName>
</protein>
<gene>
    <name evidence="3" type="ORF">OL599_14570</name>
</gene>
<dbReference type="AlphaFoldDB" id="A0AA41YN65"/>